<dbReference type="OMA" id="QTIHPIS"/>
<dbReference type="eggNOG" id="ENOG502SPUZ">
    <property type="taxonomic scope" value="Eukaryota"/>
</dbReference>
<dbReference type="EMBL" id="JH598476">
    <property type="status" value="NOT_ANNOTATED_CDS"/>
    <property type="molecule type" value="Genomic_DNA"/>
</dbReference>
<accession>M4BP03</accession>
<name>M4BP03_HYAAE</name>
<proteinExistence type="predicted"/>
<dbReference type="Proteomes" id="UP000011713">
    <property type="component" value="Unassembled WGS sequence"/>
</dbReference>
<protein>
    <submittedName>
        <fullName evidence="1">Uncharacterized protein</fullName>
    </submittedName>
</protein>
<dbReference type="InParanoid" id="M4BP03"/>
<organism evidence="1 2">
    <name type="scientific">Hyaloperonospora arabidopsidis (strain Emoy2)</name>
    <name type="common">Downy mildew agent</name>
    <name type="synonym">Peronospora arabidopsidis</name>
    <dbReference type="NCBI Taxonomy" id="559515"/>
    <lineage>
        <taxon>Eukaryota</taxon>
        <taxon>Sar</taxon>
        <taxon>Stramenopiles</taxon>
        <taxon>Oomycota</taxon>
        <taxon>Peronosporomycetes</taxon>
        <taxon>Peronosporales</taxon>
        <taxon>Peronosporaceae</taxon>
        <taxon>Hyaloperonospora</taxon>
    </lineage>
</organism>
<dbReference type="AlphaFoldDB" id="M4BP03"/>
<keyword evidence="2" id="KW-1185">Reference proteome</keyword>
<sequence length="234" mass="27430">MSPWSAQRVSLISVSELDIDLFYHHFSKPKGYIFPVQLGKVRPPPESSWSSQLITSTKIEQFYDQRPWDLYDQTIHPISFKPSGWFEKLVEAYEGFVDSHRQALWESTHFLWISAEQHKTDPGLAAFARARRQRRSRADPRWKRVLQLILQGMIDGLCDLDILLDPMFLHFPRPNEARVWYPGLSVQRTNIPNLITALSIDHAIERWRNQFHPWLASHPGSSLPRLVGKFFDRE</sequence>
<dbReference type="HOGENOM" id="CLU_090499_0_0_1"/>
<evidence type="ECO:0000313" key="2">
    <source>
        <dbReference type="Proteomes" id="UP000011713"/>
    </source>
</evidence>
<reference evidence="2" key="1">
    <citation type="journal article" date="2010" name="Science">
        <title>Signatures of adaptation to obligate biotrophy in the Hyaloperonospora arabidopsidis genome.</title>
        <authorList>
            <person name="Baxter L."/>
            <person name="Tripathy S."/>
            <person name="Ishaque N."/>
            <person name="Boot N."/>
            <person name="Cabral A."/>
            <person name="Kemen E."/>
            <person name="Thines M."/>
            <person name="Ah-Fong A."/>
            <person name="Anderson R."/>
            <person name="Badejoko W."/>
            <person name="Bittner-Eddy P."/>
            <person name="Boore J.L."/>
            <person name="Chibucos M.C."/>
            <person name="Coates M."/>
            <person name="Dehal P."/>
            <person name="Delehaunty K."/>
            <person name="Dong S."/>
            <person name="Downton P."/>
            <person name="Dumas B."/>
            <person name="Fabro G."/>
            <person name="Fronick C."/>
            <person name="Fuerstenberg S.I."/>
            <person name="Fulton L."/>
            <person name="Gaulin E."/>
            <person name="Govers F."/>
            <person name="Hughes L."/>
            <person name="Humphray S."/>
            <person name="Jiang R.H."/>
            <person name="Judelson H."/>
            <person name="Kamoun S."/>
            <person name="Kyung K."/>
            <person name="Meijer H."/>
            <person name="Minx P."/>
            <person name="Morris P."/>
            <person name="Nelson J."/>
            <person name="Phuntumart V."/>
            <person name="Qutob D."/>
            <person name="Rehmany A."/>
            <person name="Rougon-Cardoso A."/>
            <person name="Ryden P."/>
            <person name="Torto-Alalibo T."/>
            <person name="Studholme D."/>
            <person name="Wang Y."/>
            <person name="Win J."/>
            <person name="Wood J."/>
            <person name="Clifton S.W."/>
            <person name="Rogers J."/>
            <person name="Van den Ackerveken G."/>
            <person name="Jones J.D."/>
            <person name="McDowell J.M."/>
            <person name="Beynon J."/>
            <person name="Tyler B.M."/>
        </authorList>
    </citation>
    <scope>NUCLEOTIDE SEQUENCE [LARGE SCALE GENOMIC DNA]</scope>
    <source>
        <strain evidence="2">Emoy2</strain>
    </source>
</reference>
<dbReference type="EnsemblProtists" id="HpaT808141">
    <property type="protein sequence ID" value="HpaP808141"/>
    <property type="gene ID" value="HpaG808141"/>
</dbReference>
<evidence type="ECO:0000313" key="1">
    <source>
        <dbReference type="EnsemblProtists" id="HpaP808141"/>
    </source>
</evidence>
<reference evidence="1" key="2">
    <citation type="submission" date="2015-06" db="UniProtKB">
        <authorList>
            <consortium name="EnsemblProtists"/>
        </authorList>
    </citation>
    <scope>IDENTIFICATION</scope>
    <source>
        <strain evidence="1">Emoy2</strain>
    </source>
</reference>
<dbReference type="VEuPathDB" id="FungiDB:HpaG808141"/>